<dbReference type="InterPro" id="IPR051454">
    <property type="entry name" value="RNA/ubiquinone_mod_enzymes"/>
</dbReference>
<dbReference type="Pfam" id="PF01136">
    <property type="entry name" value="Peptidase_U32"/>
    <property type="match status" value="2"/>
</dbReference>
<dbReference type="PANTHER" id="PTHR30217:SF10">
    <property type="entry name" value="23S RRNA 5-HYDROXYCYTIDINE C2501 SYNTHASE"/>
    <property type="match status" value="1"/>
</dbReference>
<dbReference type="GO" id="GO:0008233">
    <property type="term" value="F:peptidase activity"/>
    <property type="evidence" value="ECO:0007669"/>
    <property type="project" value="UniProtKB-KW"/>
</dbReference>
<evidence type="ECO:0000313" key="2">
    <source>
        <dbReference type="EMBL" id="SDA42339.1"/>
    </source>
</evidence>
<gene>
    <name evidence="2" type="ORF">SAMN02910343_00482</name>
</gene>
<dbReference type="PANTHER" id="PTHR30217">
    <property type="entry name" value="PEPTIDASE U32 FAMILY"/>
    <property type="match status" value="1"/>
</dbReference>
<sequence length="805" mass="90149">MEILAPAGSPELLYAAVEAGADAVYLGGKLFSARRFAGNFTNEEMEEAVHFCHARNVAVYVTLNTLIADQEMKDAVPYLRFLDSIAIDGLLVQDLGVARLAHEIVPNLPLHASTQMTVSNLAGVKFLESLNFRRVVLSRELSLEEIEYIANNCDVEIEIFVHGALCVCYSGQCLMSSFIGGRSGNRGACAQPCRMPYNLTNASGEPFPSQNGKYLISLKDMSGLEDIERLAHSRVASLKIEGRMKSPEYVYDVVSSYRTALDMVEEGKKPDLESLKKRLERRFYRGFTASYYHDRPGADMMTGIIPGNRGVEAGRVLSAKHHSFTFKDTYGIGREEILGISYIGKNKSMIFVPEKDIFRDKGNRYSCLAETQPEENSMVYWQIKEDKYHISPAHSQRKRVVDFAVYAMPDAPLQLLMTDRDNHMVSLESPAPCQKALKRVTTREEAEKQLGRLGDTPFALGTVHLENDGCMIPRSVLNELRQQATAELTAILEKEFVQKTHNFKDHPVHLPDVPQAHFSMKPQISVRAETVEQVEEALRAGAGEIVFGGESYHHRAIPLSDYEKAVELAHNAQAKIIFAAPRLLREKHTERYLKQLKQLTALRPDAMEISFLGQMDWVDEYMKGIPLVGGASLNIFNTEALRTVEKLGFSGQALSPELTISQIHRIAQESRIPVSATVYGRSEMMVSEYCAIEAVLTNGEKKKCPGVCMKDSYFLKDKEGHMFPLRTDEYCHMHILNSRILDMRPYVHKLVHAGLNRLCVDVRAGDEPAYSLVKSFMDILSGRKEAPSAESSGEITRGHFLRGVL</sequence>
<dbReference type="PROSITE" id="PS01276">
    <property type="entry name" value="PEPTIDASE_U32"/>
    <property type="match status" value="1"/>
</dbReference>
<dbReference type="Pfam" id="PF12392">
    <property type="entry name" value="DUF3656"/>
    <property type="match status" value="1"/>
</dbReference>
<proteinExistence type="predicted"/>
<keyword evidence="3" id="KW-1185">Reference proteome</keyword>
<protein>
    <submittedName>
        <fullName evidence="2">Putative protease</fullName>
    </submittedName>
</protein>
<organism evidence="2 3">
    <name type="scientific">Allisonella histaminiformans</name>
    <dbReference type="NCBI Taxonomy" id="209880"/>
    <lineage>
        <taxon>Bacteria</taxon>
        <taxon>Bacillati</taxon>
        <taxon>Bacillota</taxon>
        <taxon>Negativicutes</taxon>
        <taxon>Veillonellales</taxon>
        <taxon>Veillonellaceae</taxon>
        <taxon>Allisonella</taxon>
    </lineage>
</organism>
<dbReference type="OrthoDB" id="9807498at2"/>
<dbReference type="STRING" id="209880.SAMN02910343_00482"/>
<keyword evidence="2" id="KW-0645">Protease</keyword>
<dbReference type="InterPro" id="IPR020988">
    <property type="entry name" value="Pept_U32_collagenase"/>
</dbReference>
<feature type="domain" description="Peptidase U32 collagenase" evidence="1">
    <location>
        <begin position="394"/>
        <end position="490"/>
    </location>
</feature>
<dbReference type="GO" id="GO:0006508">
    <property type="term" value="P:proteolysis"/>
    <property type="evidence" value="ECO:0007669"/>
    <property type="project" value="UniProtKB-KW"/>
</dbReference>
<name>A0A1G5V930_9FIRM</name>
<dbReference type="AlphaFoldDB" id="A0A1G5V930"/>
<evidence type="ECO:0000313" key="3">
    <source>
        <dbReference type="Proteomes" id="UP000199689"/>
    </source>
</evidence>
<evidence type="ECO:0000259" key="1">
    <source>
        <dbReference type="Pfam" id="PF12392"/>
    </source>
</evidence>
<dbReference type="EMBL" id="FMXA01000005">
    <property type="protein sequence ID" value="SDA42339.1"/>
    <property type="molecule type" value="Genomic_DNA"/>
</dbReference>
<dbReference type="InterPro" id="IPR001539">
    <property type="entry name" value="Peptidase_U32"/>
</dbReference>
<dbReference type="Proteomes" id="UP000199689">
    <property type="component" value="Unassembled WGS sequence"/>
</dbReference>
<accession>A0A1G5V930</accession>
<keyword evidence="2" id="KW-0378">Hydrolase</keyword>
<reference evidence="2 3" key="1">
    <citation type="submission" date="2016-10" db="EMBL/GenBank/DDBJ databases">
        <authorList>
            <person name="de Groot N.N."/>
        </authorList>
    </citation>
    <scope>NUCLEOTIDE SEQUENCE [LARGE SCALE GENOMIC DNA]</scope>
    <source>
        <strain evidence="2 3">DSM 15230</strain>
    </source>
</reference>
<dbReference type="GeneID" id="87755527"/>
<dbReference type="RefSeq" id="WP_159427817.1">
    <property type="nucleotide sequence ID" value="NZ_FMXA01000005.1"/>
</dbReference>